<feature type="transmembrane region" description="Helical" evidence="1">
    <location>
        <begin position="327"/>
        <end position="345"/>
    </location>
</feature>
<dbReference type="AlphaFoldDB" id="A0A366EMZ8"/>
<evidence type="ECO:0000313" key="3">
    <source>
        <dbReference type="Proteomes" id="UP000253529"/>
    </source>
</evidence>
<dbReference type="EMBL" id="QNRK01000046">
    <property type="protein sequence ID" value="RBP03080.1"/>
    <property type="molecule type" value="Genomic_DNA"/>
</dbReference>
<feature type="transmembrane region" description="Helical" evidence="1">
    <location>
        <begin position="460"/>
        <end position="480"/>
    </location>
</feature>
<gene>
    <name evidence="2" type="ORF">DFR50_1464</name>
</gene>
<feature type="transmembrane region" description="Helical" evidence="1">
    <location>
        <begin position="297"/>
        <end position="315"/>
    </location>
</feature>
<dbReference type="RefSeq" id="WP_113892952.1">
    <property type="nucleotide sequence ID" value="NZ_QNRK01000046.1"/>
</dbReference>
<keyword evidence="1" id="KW-1133">Transmembrane helix</keyword>
<feature type="transmembrane region" description="Helical" evidence="1">
    <location>
        <begin position="99"/>
        <end position="117"/>
    </location>
</feature>
<feature type="transmembrane region" description="Helical" evidence="1">
    <location>
        <begin position="179"/>
        <end position="204"/>
    </location>
</feature>
<feature type="transmembrane region" description="Helical" evidence="1">
    <location>
        <begin position="123"/>
        <end position="142"/>
    </location>
</feature>
<organism evidence="2 3">
    <name type="scientific">Roseiarcus fermentans</name>
    <dbReference type="NCBI Taxonomy" id="1473586"/>
    <lineage>
        <taxon>Bacteria</taxon>
        <taxon>Pseudomonadati</taxon>
        <taxon>Pseudomonadota</taxon>
        <taxon>Alphaproteobacteria</taxon>
        <taxon>Hyphomicrobiales</taxon>
        <taxon>Roseiarcaceae</taxon>
        <taxon>Roseiarcus</taxon>
    </lineage>
</organism>
<dbReference type="OrthoDB" id="177982at2"/>
<comment type="caution">
    <text evidence="2">The sequence shown here is derived from an EMBL/GenBank/DDBJ whole genome shotgun (WGS) entry which is preliminary data.</text>
</comment>
<proteinExistence type="predicted"/>
<feature type="transmembrane region" description="Helical" evidence="1">
    <location>
        <begin position="357"/>
        <end position="376"/>
    </location>
</feature>
<feature type="transmembrane region" description="Helical" evidence="1">
    <location>
        <begin position="216"/>
        <end position="237"/>
    </location>
</feature>
<evidence type="ECO:0000313" key="2">
    <source>
        <dbReference type="EMBL" id="RBP03080.1"/>
    </source>
</evidence>
<keyword evidence="1" id="KW-0472">Membrane</keyword>
<evidence type="ECO:0000256" key="1">
    <source>
        <dbReference type="SAM" id="Phobius"/>
    </source>
</evidence>
<feature type="transmembrane region" description="Helical" evidence="1">
    <location>
        <begin position="257"/>
        <end position="285"/>
    </location>
</feature>
<accession>A0A366EMZ8</accession>
<protein>
    <recommendedName>
        <fullName evidence="4">Glycosyltransferase RgtA/B/C/D-like domain-containing protein</fullName>
    </recommendedName>
</protein>
<reference evidence="2 3" key="1">
    <citation type="submission" date="2018-06" db="EMBL/GenBank/DDBJ databases">
        <title>Genomic Encyclopedia of Type Strains, Phase IV (KMG-IV): sequencing the most valuable type-strain genomes for metagenomic binning, comparative biology and taxonomic classification.</title>
        <authorList>
            <person name="Goeker M."/>
        </authorList>
    </citation>
    <scope>NUCLEOTIDE SEQUENCE [LARGE SCALE GENOMIC DNA]</scope>
    <source>
        <strain evidence="2 3">DSM 24875</strain>
    </source>
</reference>
<dbReference type="Proteomes" id="UP000253529">
    <property type="component" value="Unassembled WGS sequence"/>
</dbReference>
<name>A0A366EMZ8_9HYPH</name>
<keyword evidence="1" id="KW-0812">Transmembrane</keyword>
<sequence length="505" mass="53895">MLRTFSPDSAAFRLALAASLFLILVGTRAALIGFAGGATPYMDEWDGDWGGLIKPWLDGRLTVDALVAPFNEHRILFTRLLVLALFNLSGAWDVVLQMIVNAIVGSAVVVVVALALARVLDGAWAASAIVAIALVNVVPMAFDNILLGFNSHFYLLPLLSLFGLRLAVSAPAWSGRWAAGALIGAASYFCMASGALTLAALAATHAIQMACGRRRGAAEALGIVALGGATLVMIAFVPHVPESDAFRARSPGEFLSAALALVEWPGGWVFGLLLPLPSLLFCLRVSADRPDRRDPRWFNVAALAWVAGQITAIAVGRAQGVLMSRYFDTLALGLAIHFVSALWLLQTQADGQRRRKAARLAFAAWVAVFGVGLIHAERHLPRKIEAWREDVETGGENIRFYLATGDASFISGRPGSSIPFPSPDRLRAYLDAPEARVGLPPELLSRQPHPTRVGAIKRDFVRFAPASVGLGAVALVALLWRWSSGSRARAGANGAIDRAFREASA</sequence>
<keyword evidence="3" id="KW-1185">Reference proteome</keyword>
<evidence type="ECO:0008006" key="4">
    <source>
        <dbReference type="Google" id="ProtNLM"/>
    </source>
</evidence>